<comment type="caution">
    <text evidence="1">The sequence shown here is derived from an EMBL/GenBank/DDBJ whole genome shotgun (WGS) entry which is preliminary data.</text>
</comment>
<accession>A0ABR9JB75</accession>
<protein>
    <recommendedName>
        <fullName evidence="3">SnoaL-like domain-containing protein</fullName>
    </recommendedName>
</protein>
<gene>
    <name evidence="1" type="ORF">H4W27_000305</name>
</gene>
<evidence type="ECO:0008006" key="3">
    <source>
        <dbReference type="Google" id="ProtNLM"/>
    </source>
</evidence>
<evidence type="ECO:0000313" key="2">
    <source>
        <dbReference type="Proteomes" id="UP000643525"/>
    </source>
</evidence>
<name>A0ABR9JB75_9MICC</name>
<reference evidence="1 2" key="1">
    <citation type="submission" date="2020-10" db="EMBL/GenBank/DDBJ databases">
        <title>Sequencing the genomes of 1000 actinobacteria strains.</title>
        <authorList>
            <person name="Klenk H.-P."/>
        </authorList>
    </citation>
    <scope>NUCLEOTIDE SEQUENCE [LARGE SCALE GENOMIC DNA]</scope>
    <source>
        <strain evidence="1 2">DSM 15666</strain>
    </source>
</reference>
<proteinExistence type="predicted"/>
<evidence type="ECO:0000313" key="1">
    <source>
        <dbReference type="EMBL" id="MBE1523187.1"/>
    </source>
</evidence>
<dbReference type="RefSeq" id="WP_192594375.1">
    <property type="nucleotide sequence ID" value="NZ_BAAALJ010000016.1"/>
</dbReference>
<organism evidence="1 2">
    <name type="scientific">Nesterenkonia lutea</name>
    <dbReference type="NCBI Taxonomy" id="272919"/>
    <lineage>
        <taxon>Bacteria</taxon>
        <taxon>Bacillati</taxon>
        <taxon>Actinomycetota</taxon>
        <taxon>Actinomycetes</taxon>
        <taxon>Micrococcales</taxon>
        <taxon>Micrococcaceae</taxon>
        <taxon>Nesterenkonia</taxon>
    </lineage>
</organism>
<keyword evidence="2" id="KW-1185">Reference proteome</keyword>
<sequence>MEFTIASSCGNSPRMLIVAEIARAWAEDDRAHLHEWLREDAEWRVYPGDLPTGFRSVVLDNVVTHGRSGSCDGSAVSADGSRLRFAHFLVFASTAKTALIRSISSYVVSEGQETPGAVDG</sequence>
<dbReference type="EMBL" id="JADBED010000001">
    <property type="protein sequence ID" value="MBE1523187.1"/>
    <property type="molecule type" value="Genomic_DNA"/>
</dbReference>
<dbReference type="Proteomes" id="UP000643525">
    <property type="component" value="Unassembled WGS sequence"/>
</dbReference>